<sequence length="200" mass="20994">MRRILAAGAAISGLVMGSLAFVAPAAAEYDPYIGQLSATAANYCPRDWAAANGQLIPISQNTALFSLLGTQYGGNGSTTFALPDLRGRSPIHYGQGPGLPIYSRGEKSGTTSFTLTIPQMPAHSHTVNATHLTADKGGPQDRYLGGGIGDDDVYHDGPPTRTMASNMLSLSGGNLPISHRGPYETVNWCIALFGIFPSRN</sequence>
<reference evidence="3" key="1">
    <citation type="journal article" date="2014" name="Int. J. Syst. Evol. Microbiol.">
        <title>Complete genome sequence of Corynebacterium casei LMG S-19264T (=DSM 44701T), isolated from a smear-ripened cheese.</title>
        <authorList>
            <consortium name="US DOE Joint Genome Institute (JGI-PGF)"/>
            <person name="Walter F."/>
            <person name="Albersmeier A."/>
            <person name="Kalinowski J."/>
            <person name="Ruckert C."/>
        </authorList>
    </citation>
    <scope>NUCLEOTIDE SEQUENCE</scope>
    <source>
        <strain evidence="3">CGMCC 1.12921</strain>
    </source>
</reference>
<dbReference type="EMBL" id="BMGH01000001">
    <property type="protein sequence ID" value="GGC97383.1"/>
    <property type="molecule type" value="Genomic_DNA"/>
</dbReference>
<feature type="signal peptide" evidence="1">
    <location>
        <begin position="1"/>
        <end position="20"/>
    </location>
</feature>
<dbReference type="Pfam" id="PF07484">
    <property type="entry name" value="Collar"/>
    <property type="match status" value="1"/>
</dbReference>
<gene>
    <name evidence="3" type="ORF">GCM10011342_02880</name>
</gene>
<dbReference type="Proteomes" id="UP000613582">
    <property type="component" value="Unassembled WGS sequence"/>
</dbReference>
<dbReference type="RefSeq" id="WP_206711309.1">
    <property type="nucleotide sequence ID" value="NZ_BMGH01000001.1"/>
</dbReference>
<dbReference type="InterPro" id="IPR011083">
    <property type="entry name" value="Phage_tail_collar_dom"/>
</dbReference>
<reference evidence="3" key="2">
    <citation type="submission" date="2020-09" db="EMBL/GenBank/DDBJ databases">
        <authorList>
            <person name="Sun Q."/>
            <person name="Zhou Y."/>
        </authorList>
    </citation>
    <scope>NUCLEOTIDE SEQUENCE</scope>
    <source>
        <strain evidence="3">CGMCC 1.12921</strain>
    </source>
</reference>
<keyword evidence="4" id="KW-1185">Reference proteome</keyword>
<evidence type="ECO:0000259" key="2">
    <source>
        <dbReference type="Pfam" id="PF07484"/>
    </source>
</evidence>
<proteinExistence type="predicted"/>
<evidence type="ECO:0000256" key="1">
    <source>
        <dbReference type="SAM" id="SignalP"/>
    </source>
</evidence>
<protein>
    <submittedName>
        <fullName evidence="3">Tail Collar domain-containing protein</fullName>
    </submittedName>
</protein>
<organism evidence="3 4">
    <name type="scientific">Aquisalinus flavus</name>
    <dbReference type="NCBI Taxonomy" id="1526572"/>
    <lineage>
        <taxon>Bacteria</taxon>
        <taxon>Pseudomonadati</taxon>
        <taxon>Pseudomonadota</taxon>
        <taxon>Alphaproteobacteria</taxon>
        <taxon>Parvularculales</taxon>
        <taxon>Parvularculaceae</taxon>
        <taxon>Aquisalinus</taxon>
    </lineage>
</organism>
<comment type="caution">
    <text evidence="3">The sequence shown here is derived from an EMBL/GenBank/DDBJ whole genome shotgun (WGS) entry which is preliminary data.</text>
</comment>
<dbReference type="Gene3D" id="3.90.1340.10">
    <property type="entry name" value="Phage tail collar domain"/>
    <property type="match status" value="1"/>
</dbReference>
<dbReference type="InterPro" id="IPR037053">
    <property type="entry name" value="Phage_tail_collar_dom_sf"/>
</dbReference>
<dbReference type="AlphaFoldDB" id="A0A8J2Y5F5"/>
<feature type="chain" id="PRO_5035313009" evidence="1">
    <location>
        <begin position="21"/>
        <end position="200"/>
    </location>
</feature>
<evidence type="ECO:0000313" key="4">
    <source>
        <dbReference type="Proteomes" id="UP000613582"/>
    </source>
</evidence>
<feature type="domain" description="Phage tail collar" evidence="2">
    <location>
        <begin position="34"/>
        <end position="90"/>
    </location>
</feature>
<dbReference type="SUPFAM" id="SSF88874">
    <property type="entry name" value="Receptor-binding domain of short tail fibre protein gp12"/>
    <property type="match status" value="1"/>
</dbReference>
<name>A0A8J2Y5F5_9PROT</name>
<accession>A0A8J2Y5F5</accession>
<evidence type="ECO:0000313" key="3">
    <source>
        <dbReference type="EMBL" id="GGC97383.1"/>
    </source>
</evidence>
<keyword evidence="1" id="KW-0732">Signal</keyword>